<sequence length="101" mass="10195">MIAPLRPARTPRLGLAVAVLAALSIATAGAEPFGPGESSGSAATAGEVRHDWVAPATPRTGFGWSIDVVCRDPGPFTPGPPGRGRTFECAPDGTLALPPAH</sequence>
<evidence type="ECO:0000256" key="1">
    <source>
        <dbReference type="SAM" id="MobiDB-lite"/>
    </source>
</evidence>
<evidence type="ECO:0000313" key="3">
    <source>
        <dbReference type="EMBL" id="MDC7786118.1"/>
    </source>
</evidence>
<evidence type="ECO:0000256" key="2">
    <source>
        <dbReference type="SAM" id="SignalP"/>
    </source>
</evidence>
<dbReference type="Proteomes" id="UP001165652">
    <property type="component" value="Unassembled WGS sequence"/>
</dbReference>
<proteinExistence type="predicted"/>
<protein>
    <submittedName>
        <fullName evidence="3">Uncharacterized protein</fullName>
    </submittedName>
</protein>
<accession>A0ABT5J8X8</accession>
<dbReference type="EMBL" id="JAQQLI010000013">
    <property type="protein sequence ID" value="MDC7786118.1"/>
    <property type="molecule type" value="Genomic_DNA"/>
</dbReference>
<gene>
    <name evidence="3" type="ORF">PQJ73_10535</name>
</gene>
<keyword evidence="2" id="KW-0732">Signal</keyword>
<evidence type="ECO:0000313" key="4">
    <source>
        <dbReference type="Proteomes" id="UP001165652"/>
    </source>
</evidence>
<organism evidence="3 4">
    <name type="scientific">Rhodoplanes tepidamans</name>
    <name type="common">Rhodoplanes cryptolactis</name>
    <dbReference type="NCBI Taxonomy" id="200616"/>
    <lineage>
        <taxon>Bacteria</taxon>
        <taxon>Pseudomonadati</taxon>
        <taxon>Pseudomonadota</taxon>
        <taxon>Alphaproteobacteria</taxon>
        <taxon>Hyphomicrobiales</taxon>
        <taxon>Nitrobacteraceae</taxon>
        <taxon>Rhodoplanes</taxon>
    </lineage>
</organism>
<dbReference type="RefSeq" id="WP_272776964.1">
    <property type="nucleotide sequence ID" value="NZ_JAQQLI010000013.1"/>
</dbReference>
<reference evidence="3" key="2">
    <citation type="submission" date="2023-02" db="EMBL/GenBank/DDBJ databases">
        <authorList>
            <person name="Rayyan A."/>
            <person name="Meyer T."/>
            <person name="Kyndt J.A."/>
        </authorList>
    </citation>
    <scope>NUCLEOTIDE SEQUENCE</scope>
    <source>
        <strain evidence="3">DSM 9987</strain>
    </source>
</reference>
<keyword evidence="4" id="KW-1185">Reference proteome</keyword>
<reference evidence="3" key="1">
    <citation type="journal article" date="2023" name="Microbiol Resour">
        <title>Genome Sequences of Rhodoplanes serenus and Two Thermotolerant Strains, Rhodoplanes tepidamans and 'Rhodoplanes cryptolactis,' Further Refine the Genus.</title>
        <authorList>
            <person name="Rayyan A.A."/>
            <person name="Kyndt J.A."/>
        </authorList>
    </citation>
    <scope>NUCLEOTIDE SEQUENCE</scope>
    <source>
        <strain evidence="3">DSM 9987</strain>
    </source>
</reference>
<comment type="caution">
    <text evidence="3">The sequence shown here is derived from an EMBL/GenBank/DDBJ whole genome shotgun (WGS) entry which is preliminary data.</text>
</comment>
<feature type="signal peptide" evidence="2">
    <location>
        <begin position="1"/>
        <end position="30"/>
    </location>
</feature>
<name>A0ABT5J8X8_RHOTP</name>
<feature type="region of interest" description="Disordered" evidence="1">
    <location>
        <begin position="75"/>
        <end position="101"/>
    </location>
</feature>
<feature type="chain" id="PRO_5045841134" evidence="2">
    <location>
        <begin position="31"/>
        <end position="101"/>
    </location>
</feature>